<evidence type="ECO:0000256" key="12">
    <source>
        <dbReference type="ARBA" id="ARBA00039316"/>
    </source>
</evidence>
<name>A0ABP6SZ16_9ACTN</name>
<evidence type="ECO:0000256" key="8">
    <source>
        <dbReference type="ARBA" id="ARBA00022881"/>
    </source>
</evidence>
<dbReference type="SUPFAM" id="SSF52540">
    <property type="entry name" value="P-loop containing nucleoside triphosphate hydrolases"/>
    <property type="match status" value="1"/>
</dbReference>
<sequence length="170" mass="17833">MAQDHIRVRGARTNNLRGADVDIPKRRLTVLSGVSGSGKSSLAFDTVAAESQRLLNATYPAFVQNLLPHLPRPDVDTLEGLSASIVVDQAPMGANPRSTVGTATDAWSLLRQLYATHGSPPVPGPHALSFNAAAGMCPDCEGTGRHAALDVDAVIDRSRSLNEAGRTPSS</sequence>
<evidence type="ECO:0000256" key="11">
    <source>
        <dbReference type="ARBA" id="ARBA00038000"/>
    </source>
</evidence>
<evidence type="ECO:0000313" key="14">
    <source>
        <dbReference type="EMBL" id="GAA3389042.1"/>
    </source>
</evidence>
<keyword evidence="4" id="KW-0547">Nucleotide-binding</keyword>
<comment type="subcellular location">
    <subcellularLocation>
        <location evidence="1">Cytoplasm</location>
    </subcellularLocation>
</comment>
<evidence type="ECO:0000256" key="5">
    <source>
        <dbReference type="ARBA" id="ARBA00022763"/>
    </source>
</evidence>
<keyword evidence="5" id="KW-0227">DNA damage</keyword>
<evidence type="ECO:0000256" key="13">
    <source>
        <dbReference type="ARBA" id="ARBA00042156"/>
    </source>
</evidence>
<dbReference type="Proteomes" id="UP001501676">
    <property type="component" value="Unassembled WGS sequence"/>
</dbReference>
<dbReference type="PANTHER" id="PTHR43152">
    <property type="entry name" value="UVRABC SYSTEM PROTEIN A"/>
    <property type="match status" value="1"/>
</dbReference>
<keyword evidence="7" id="KW-0067">ATP-binding</keyword>
<keyword evidence="3" id="KW-0677">Repeat</keyword>
<evidence type="ECO:0000256" key="3">
    <source>
        <dbReference type="ARBA" id="ARBA00022737"/>
    </source>
</evidence>
<dbReference type="PANTHER" id="PTHR43152:SF2">
    <property type="entry name" value="DRUG RESISTANCE ABC TRANSPORTER"/>
    <property type="match status" value="1"/>
</dbReference>
<evidence type="ECO:0000256" key="4">
    <source>
        <dbReference type="ARBA" id="ARBA00022741"/>
    </source>
</evidence>
<evidence type="ECO:0000256" key="10">
    <source>
        <dbReference type="ARBA" id="ARBA00023204"/>
    </source>
</evidence>
<evidence type="ECO:0000256" key="2">
    <source>
        <dbReference type="ARBA" id="ARBA00022490"/>
    </source>
</evidence>
<dbReference type="EMBL" id="BAAAYN010000023">
    <property type="protein sequence ID" value="GAA3389042.1"/>
    <property type="molecule type" value="Genomic_DNA"/>
</dbReference>
<keyword evidence="15" id="KW-1185">Reference proteome</keyword>
<dbReference type="InterPro" id="IPR027417">
    <property type="entry name" value="P-loop_NTPase"/>
</dbReference>
<evidence type="ECO:0000256" key="6">
    <source>
        <dbReference type="ARBA" id="ARBA00022769"/>
    </source>
</evidence>
<dbReference type="Gene3D" id="3.40.50.300">
    <property type="entry name" value="P-loop containing nucleotide triphosphate hydrolases"/>
    <property type="match status" value="1"/>
</dbReference>
<dbReference type="Gene3D" id="1.10.8.280">
    <property type="entry name" value="ABC transporter ATPase domain-like"/>
    <property type="match status" value="1"/>
</dbReference>
<keyword evidence="8" id="KW-0267">Excision nuclease</keyword>
<proteinExistence type="inferred from homology"/>
<evidence type="ECO:0000256" key="9">
    <source>
        <dbReference type="ARBA" id="ARBA00023125"/>
    </source>
</evidence>
<reference evidence="15" key="1">
    <citation type="journal article" date="2019" name="Int. J. Syst. Evol. Microbiol.">
        <title>The Global Catalogue of Microorganisms (GCM) 10K type strain sequencing project: providing services to taxonomists for standard genome sequencing and annotation.</title>
        <authorList>
            <consortium name="The Broad Institute Genomics Platform"/>
            <consortium name="The Broad Institute Genome Sequencing Center for Infectious Disease"/>
            <person name="Wu L."/>
            <person name="Ma J."/>
        </authorList>
    </citation>
    <scope>NUCLEOTIDE SEQUENCE [LARGE SCALE GENOMIC DNA]</scope>
    <source>
        <strain evidence="15">JCM 9458</strain>
    </source>
</reference>
<comment type="similarity">
    <text evidence="11">Belongs to the ABC transporter superfamily. UvrA family.</text>
</comment>
<keyword evidence="2" id="KW-0963">Cytoplasm</keyword>
<evidence type="ECO:0000256" key="7">
    <source>
        <dbReference type="ARBA" id="ARBA00022840"/>
    </source>
</evidence>
<accession>A0ABP6SZ16</accession>
<keyword evidence="10" id="KW-0234">DNA repair</keyword>
<evidence type="ECO:0000313" key="15">
    <source>
        <dbReference type="Proteomes" id="UP001501676"/>
    </source>
</evidence>
<gene>
    <name evidence="14" type="ORF">GCM10020369_37660</name>
</gene>
<keyword evidence="9" id="KW-0238">DNA-binding</keyword>
<organism evidence="14 15">
    <name type="scientific">Cryptosporangium minutisporangium</name>
    <dbReference type="NCBI Taxonomy" id="113569"/>
    <lineage>
        <taxon>Bacteria</taxon>
        <taxon>Bacillati</taxon>
        <taxon>Actinomycetota</taxon>
        <taxon>Actinomycetes</taxon>
        <taxon>Cryptosporangiales</taxon>
        <taxon>Cryptosporangiaceae</taxon>
        <taxon>Cryptosporangium</taxon>
    </lineage>
</organism>
<protein>
    <recommendedName>
        <fullName evidence="12">UvrABC system protein A</fullName>
    </recommendedName>
    <alternativeName>
        <fullName evidence="13">Excinuclease ABC subunit A</fullName>
    </alternativeName>
</protein>
<keyword evidence="6" id="KW-0228">DNA excision</keyword>
<comment type="caution">
    <text evidence="14">The sequence shown here is derived from an EMBL/GenBank/DDBJ whole genome shotgun (WGS) entry which is preliminary data.</text>
</comment>
<evidence type="ECO:0000256" key="1">
    <source>
        <dbReference type="ARBA" id="ARBA00004496"/>
    </source>
</evidence>
<dbReference type="Gene3D" id="1.20.1580.10">
    <property type="entry name" value="ABC transporter ATPase like domain"/>
    <property type="match status" value="1"/>
</dbReference>